<dbReference type="EMBL" id="RRYP01016510">
    <property type="protein sequence ID" value="TNV75085.1"/>
    <property type="molecule type" value="Genomic_DNA"/>
</dbReference>
<accession>A0A8J8NIV3</accession>
<proteinExistence type="predicted"/>
<comment type="caution">
    <text evidence="2">The sequence shown here is derived from an EMBL/GenBank/DDBJ whole genome shotgun (WGS) entry which is preliminary data.</text>
</comment>
<evidence type="ECO:0000256" key="1">
    <source>
        <dbReference type="SAM" id="MobiDB-lite"/>
    </source>
</evidence>
<name>A0A8J8NIV3_HALGN</name>
<feature type="compositionally biased region" description="Polar residues" evidence="1">
    <location>
        <begin position="55"/>
        <end position="73"/>
    </location>
</feature>
<evidence type="ECO:0000313" key="3">
    <source>
        <dbReference type="Proteomes" id="UP000785679"/>
    </source>
</evidence>
<protein>
    <submittedName>
        <fullName evidence="2">Uncharacterized protein</fullName>
    </submittedName>
</protein>
<sequence>MTAFSDRLAFIHFNRITSAPRTCQSIAARFNARSAQESLIPVLRTTPTHVPLTANHGNSETTCGILPSNDSRP</sequence>
<organism evidence="2 3">
    <name type="scientific">Halteria grandinella</name>
    <dbReference type="NCBI Taxonomy" id="5974"/>
    <lineage>
        <taxon>Eukaryota</taxon>
        <taxon>Sar</taxon>
        <taxon>Alveolata</taxon>
        <taxon>Ciliophora</taxon>
        <taxon>Intramacronucleata</taxon>
        <taxon>Spirotrichea</taxon>
        <taxon>Stichotrichia</taxon>
        <taxon>Sporadotrichida</taxon>
        <taxon>Halteriidae</taxon>
        <taxon>Halteria</taxon>
    </lineage>
</organism>
<evidence type="ECO:0000313" key="2">
    <source>
        <dbReference type="EMBL" id="TNV75085.1"/>
    </source>
</evidence>
<dbReference type="Proteomes" id="UP000785679">
    <property type="component" value="Unassembled WGS sequence"/>
</dbReference>
<reference evidence="2" key="1">
    <citation type="submission" date="2019-06" db="EMBL/GenBank/DDBJ databases">
        <authorList>
            <person name="Zheng W."/>
        </authorList>
    </citation>
    <scope>NUCLEOTIDE SEQUENCE</scope>
    <source>
        <strain evidence="2">QDHG01</strain>
    </source>
</reference>
<feature type="region of interest" description="Disordered" evidence="1">
    <location>
        <begin position="50"/>
        <end position="73"/>
    </location>
</feature>
<keyword evidence="3" id="KW-1185">Reference proteome</keyword>
<gene>
    <name evidence="2" type="ORF">FGO68_gene14617</name>
</gene>
<dbReference type="AlphaFoldDB" id="A0A8J8NIV3"/>